<evidence type="ECO:0000313" key="2">
    <source>
        <dbReference type="Proteomes" id="UP000438429"/>
    </source>
</evidence>
<sequence>MHSCSPPESEDDVIVMSRGTEIVKTIYLPVFPRDKGWDTTAAILTSPALKRNKSSGEVFDASVLQIPFKRCRNNVNEQHRLNPDTQLVTGSVALLSLISEKWQKRSYSMTASGVDEPSERKAWCFILYKEN</sequence>
<comment type="caution">
    <text evidence="1">The sequence shown here is derived from an EMBL/GenBank/DDBJ whole genome shotgun (WGS) entry which is preliminary data.</text>
</comment>
<reference evidence="1 2" key="1">
    <citation type="submission" date="2019-06" db="EMBL/GenBank/DDBJ databases">
        <title>Draft genomes of female and male turbot (Scophthalmus maximus).</title>
        <authorList>
            <person name="Xu H."/>
            <person name="Xu X.-W."/>
            <person name="Shao C."/>
            <person name="Chen S."/>
        </authorList>
    </citation>
    <scope>NUCLEOTIDE SEQUENCE [LARGE SCALE GENOMIC DNA]</scope>
    <source>
        <strain evidence="1">Ysfricsl-2016a</strain>
        <tissue evidence="1">Blood</tissue>
    </source>
</reference>
<evidence type="ECO:0000313" key="1">
    <source>
        <dbReference type="EMBL" id="KAF0040157.1"/>
    </source>
</evidence>
<accession>A0A6A4T256</accession>
<protein>
    <submittedName>
        <fullName evidence="1">Uncharacterized protein</fullName>
    </submittedName>
</protein>
<dbReference type="EMBL" id="VEVO01000007">
    <property type="protein sequence ID" value="KAF0040157.1"/>
    <property type="molecule type" value="Genomic_DNA"/>
</dbReference>
<organism evidence="1 2">
    <name type="scientific">Scophthalmus maximus</name>
    <name type="common">Turbot</name>
    <name type="synonym">Psetta maxima</name>
    <dbReference type="NCBI Taxonomy" id="52904"/>
    <lineage>
        <taxon>Eukaryota</taxon>
        <taxon>Metazoa</taxon>
        <taxon>Chordata</taxon>
        <taxon>Craniata</taxon>
        <taxon>Vertebrata</taxon>
        <taxon>Euteleostomi</taxon>
        <taxon>Actinopterygii</taxon>
        <taxon>Neopterygii</taxon>
        <taxon>Teleostei</taxon>
        <taxon>Neoteleostei</taxon>
        <taxon>Acanthomorphata</taxon>
        <taxon>Carangaria</taxon>
        <taxon>Pleuronectiformes</taxon>
        <taxon>Pleuronectoidei</taxon>
        <taxon>Scophthalmidae</taxon>
        <taxon>Scophthalmus</taxon>
    </lineage>
</organism>
<gene>
    <name evidence="1" type="ORF">F2P81_008392</name>
</gene>
<dbReference type="AlphaFoldDB" id="A0A6A4T256"/>
<name>A0A6A4T256_SCOMX</name>
<dbReference type="Proteomes" id="UP000438429">
    <property type="component" value="Unassembled WGS sequence"/>
</dbReference>
<proteinExistence type="predicted"/>